<dbReference type="PANTHER" id="PTHR12133">
    <property type="entry name" value="TRNA (ADENINE(58)-N(1))-METHYLTRANSFERASE"/>
    <property type="match status" value="1"/>
</dbReference>
<feature type="region of interest" description="Disordered" evidence="8">
    <location>
        <begin position="359"/>
        <end position="382"/>
    </location>
</feature>
<organism evidence="10 11">
    <name type="scientific">Giardia intestinalis (strain P15)</name>
    <name type="common">Giardia lamblia</name>
    <dbReference type="NCBI Taxonomy" id="658858"/>
    <lineage>
        <taxon>Eukaryota</taxon>
        <taxon>Metamonada</taxon>
        <taxon>Diplomonadida</taxon>
        <taxon>Hexamitidae</taxon>
        <taxon>Giardiinae</taxon>
        <taxon>Giardia</taxon>
    </lineage>
</organism>
<comment type="caution">
    <text evidence="10">The sequence shown here is derived from an EMBL/GenBank/DDBJ whole genome shotgun (WGS) entry which is preliminary data.</text>
</comment>
<dbReference type="Gene3D" id="3.10.330.20">
    <property type="match status" value="1"/>
</dbReference>
<evidence type="ECO:0000259" key="9">
    <source>
        <dbReference type="Pfam" id="PF08704"/>
    </source>
</evidence>
<dbReference type="GO" id="GO:0030488">
    <property type="term" value="P:tRNA methylation"/>
    <property type="evidence" value="ECO:0007669"/>
    <property type="project" value="InterPro"/>
</dbReference>
<dbReference type="VEuPathDB" id="GiardiaDB:GLP15_1041"/>
<dbReference type="PANTHER" id="PTHR12133:SF2">
    <property type="entry name" value="TRNA (ADENINE(58)-N(1))-METHYLTRANSFERASE CATALYTIC SUBUNIT TRMT61A"/>
    <property type="match status" value="1"/>
</dbReference>
<evidence type="ECO:0000256" key="5">
    <source>
        <dbReference type="ARBA" id="ARBA00022691"/>
    </source>
</evidence>
<dbReference type="Proteomes" id="UP000008974">
    <property type="component" value="Unassembled WGS sequence"/>
</dbReference>
<name>E1F2Z3_GIAIA</name>
<feature type="compositionally biased region" description="Polar residues" evidence="8">
    <location>
        <begin position="367"/>
        <end position="376"/>
    </location>
</feature>
<dbReference type="InterPro" id="IPR014816">
    <property type="entry name" value="tRNA_MeTrfase_Gcd14"/>
</dbReference>
<keyword evidence="4 10" id="KW-0808">Transferase</keyword>
<gene>
    <name evidence="10" type="ORF">GLP15_1041</name>
</gene>
<evidence type="ECO:0000256" key="6">
    <source>
        <dbReference type="ARBA" id="ARBA00022694"/>
    </source>
</evidence>
<dbReference type="EMBL" id="ACVC01000142">
    <property type="protein sequence ID" value="EFO63137.1"/>
    <property type="molecule type" value="Genomic_DNA"/>
</dbReference>
<evidence type="ECO:0000256" key="3">
    <source>
        <dbReference type="ARBA" id="ARBA00022603"/>
    </source>
</evidence>
<evidence type="ECO:0000256" key="8">
    <source>
        <dbReference type="SAM" id="MobiDB-lite"/>
    </source>
</evidence>
<dbReference type="OrthoDB" id="1925287at2759"/>
<feature type="domain" description="tRNA (adenine(58)-N(1))-methyltransferase catalytic subunit TRM61 C-terminal" evidence="9">
    <location>
        <begin position="160"/>
        <end position="414"/>
    </location>
</feature>
<dbReference type="SUPFAM" id="SSF53335">
    <property type="entry name" value="S-adenosyl-L-methionine-dependent methyltransferases"/>
    <property type="match status" value="1"/>
</dbReference>
<dbReference type="InterPro" id="IPR029063">
    <property type="entry name" value="SAM-dependent_MTases_sf"/>
</dbReference>
<evidence type="ECO:0000256" key="7">
    <source>
        <dbReference type="ARBA" id="ARBA00023242"/>
    </source>
</evidence>
<keyword evidence="5" id="KW-0949">S-adenosyl-L-methionine</keyword>
<evidence type="ECO:0000313" key="11">
    <source>
        <dbReference type="Proteomes" id="UP000008974"/>
    </source>
</evidence>
<evidence type="ECO:0000256" key="4">
    <source>
        <dbReference type="ARBA" id="ARBA00022679"/>
    </source>
</evidence>
<dbReference type="InterPro" id="IPR049470">
    <property type="entry name" value="TRM61_C"/>
</dbReference>
<dbReference type="Gene3D" id="3.40.50.150">
    <property type="entry name" value="Vaccinia Virus protein VP39"/>
    <property type="match status" value="1"/>
</dbReference>
<proteinExistence type="predicted"/>
<accession>E1F2Z3</accession>
<dbReference type="AlphaFoldDB" id="E1F2Z3"/>
<comment type="subcellular location">
    <subcellularLocation>
        <location evidence="1">Nucleus</location>
    </subcellularLocation>
</comment>
<dbReference type="GO" id="GO:0160107">
    <property type="term" value="F:tRNA (adenine(58)-N1)-methyltransferase activity"/>
    <property type="evidence" value="ECO:0007669"/>
    <property type="project" value="UniProtKB-EC"/>
</dbReference>
<keyword evidence="3 10" id="KW-0489">Methyltransferase</keyword>
<evidence type="ECO:0000256" key="2">
    <source>
        <dbReference type="ARBA" id="ARBA00012796"/>
    </source>
</evidence>
<keyword evidence="6" id="KW-0819">tRNA processing</keyword>
<dbReference type="PROSITE" id="PS51620">
    <property type="entry name" value="SAM_TRM61"/>
    <property type="match status" value="1"/>
</dbReference>
<reference evidence="10 11" key="1">
    <citation type="journal article" date="2010" name="BMC Genomics">
        <title>Genome analysis and comparative genomics of a Giardia intestinalis assemblage E isolate.</title>
        <authorList>
            <person name="Jerlstrom-Hultqvist J."/>
            <person name="Franzen O."/>
            <person name="Ankarklev J."/>
            <person name="Xu F."/>
            <person name="Nohynkova E."/>
            <person name="Andersson J.O."/>
            <person name="Svard S.G."/>
            <person name="Andersson B."/>
        </authorList>
    </citation>
    <scope>NUCLEOTIDE SEQUENCE [LARGE SCALE GENOMIC DNA]</scope>
    <source>
        <strain evidence="10 11">P15</strain>
    </source>
</reference>
<dbReference type="GO" id="GO:0031515">
    <property type="term" value="C:tRNA (m1A) methyltransferase complex"/>
    <property type="evidence" value="ECO:0007669"/>
    <property type="project" value="InterPro"/>
</dbReference>
<evidence type="ECO:0000256" key="1">
    <source>
        <dbReference type="ARBA" id="ARBA00004123"/>
    </source>
</evidence>
<dbReference type="Pfam" id="PF08704">
    <property type="entry name" value="GCD14"/>
    <property type="match status" value="1"/>
</dbReference>
<evidence type="ECO:0000313" key="10">
    <source>
        <dbReference type="EMBL" id="EFO63137.1"/>
    </source>
</evidence>
<protein>
    <recommendedName>
        <fullName evidence="2">tRNA (adenine(58)-N(1))-methyltransferase</fullName>
        <ecNumber evidence="2">2.1.1.220</ecNumber>
    </recommendedName>
</protein>
<sequence>MDLSEEEASISELTLRVQATDELGFRSAATKRLEESGLKIDVFSLDERCGSISCKGADCRYKAFITPSSCQDEVFDIHVIADHTCTARQSRISCFSATPTPERDYIATGDVVIFIVSMDKIIADRITEGKIYSSAYGEFHHNDMVGKPYGAKLFSKTKTGFIFALRFSPSLWTRSMERRTQILFIPDISVILTRSNIRPGSRVCEAGIGSGSLTHHLFHRIYPSGRLFCCDIDESRARLAHEDLLTHYSSQSFSEHLSNGVVKLVDISHRDVSMYGFQETAVDIDFVFLDMPNPEKVVPHLQRSLRVGALCAIFVPCLEQVHTAIQALCKHGFGAFETIKSFSIAYEAFSRSLPVPPLRKLTKDSKNSSTDGSQQKRGGVRARVTTDVVDTVKFSGLTPTKFMRTHTGFLLFANYFG</sequence>
<keyword evidence="7" id="KW-0539">Nucleus</keyword>
<dbReference type="STRING" id="658858.E1F2Z3"/>
<dbReference type="EC" id="2.1.1.220" evidence="2"/>
<dbReference type="GO" id="GO:0005634">
    <property type="term" value="C:nucleus"/>
    <property type="evidence" value="ECO:0007669"/>
    <property type="project" value="UniProtKB-SubCell"/>
</dbReference>
<dbReference type="OMA" id="RPDHRMI"/>